<gene>
    <name evidence="4 6" type="primary">menF</name>
    <name evidence="6" type="ORF">GCM10011571_29730</name>
</gene>
<keyword evidence="4" id="KW-0479">Metal-binding</keyword>
<dbReference type="InterPro" id="IPR034681">
    <property type="entry name" value="MenF"/>
</dbReference>
<dbReference type="Pfam" id="PF00425">
    <property type="entry name" value="Chorismate_bind"/>
    <property type="match status" value="1"/>
</dbReference>
<name>A0A8J2VIW7_9BACL</name>
<organism evidence="6 7">
    <name type="scientific">Marinithermofilum abyssi</name>
    <dbReference type="NCBI Taxonomy" id="1571185"/>
    <lineage>
        <taxon>Bacteria</taxon>
        <taxon>Bacillati</taxon>
        <taxon>Bacillota</taxon>
        <taxon>Bacilli</taxon>
        <taxon>Bacillales</taxon>
        <taxon>Thermoactinomycetaceae</taxon>
        <taxon>Marinithermofilum</taxon>
    </lineage>
</organism>
<dbReference type="Proteomes" id="UP000625210">
    <property type="component" value="Unassembled WGS sequence"/>
</dbReference>
<dbReference type="GO" id="GO:0000287">
    <property type="term" value="F:magnesium ion binding"/>
    <property type="evidence" value="ECO:0007669"/>
    <property type="project" value="UniProtKB-UniRule"/>
</dbReference>
<dbReference type="EMBL" id="BMHQ01000012">
    <property type="protein sequence ID" value="GGE25646.1"/>
    <property type="molecule type" value="Genomic_DNA"/>
</dbReference>
<dbReference type="InterPro" id="IPR015890">
    <property type="entry name" value="Chorismate_C"/>
</dbReference>
<evidence type="ECO:0000313" key="7">
    <source>
        <dbReference type="Proteomes" id="UP000625210"/>
    </source>
</evidence>
<dbReference type="Gene3D" id="3.60.120.10">
    <property type="entry name" value="Anthranilate synthase"/>
    <property type="match status" value="1"/>
</dbReference>
<evidence type="ECO:0000256" key="1">
    <source>
        <dbReference type="ARBA" id="ARBA00000799"/>
    </source>
</evidence>
<evidence type="ECO:0000256" key="3">
    <source>
        <dbReference type="ARBA" id="ARBA00023235"/>
    </source>
</evidence>
<feature type="domain" description="Chorismate-utilising enzyme C-terminal" evidence="5">
    <location>
        <begin position="223"/>
        <end position="475"/>
    </location>
</feature>
<dbReference type="UniPathway" id="UPA01057">
    <property type="reaction ID" value="UER00163"/>
</dbReference>
<keyword evidence="3 4" id="KW-0413">Isomerase</keyword>
<dbReference type="PANTHER" id="PTHR42839:SF1">
    <property type="entry name" value="ISOCHORISMATE SYNTHASE MENF"/>
    <property type="match status" value="1"/>
</dbReference>
<evidence type="ECO:0000256" key="2">
    <source>
        <dbReference type="ARBA" id="ARBA00005297"/>
    </source>
</evidence>
<protein>
    <recommendedName>
        <fullName evidence="4">Isochorismate synthase MenF</fullName>
        <ecNumber evidence="4">5.4.4.2</ecNumber>
    </recommendedName>
    <alternativeName>
        <fullName evidence="4">Isochorismate mutase</fullName>
    </alternativeName>
</protein>
<feature type="active site" description="Proton donor" evidence="4">
    <location>
        <position position="292"/>
    </location>
</feature>
<comment type="caution">
    <text evidence="6">The sequence shown here is derived from an EMBL/GenBank/DDBJ whole genome shotgun (WGS) entry which is preliminary data.</text>
</comment>
<dbReference type="EC" id="5.4.4.2" evidence="4"/>
<sequence>MCNRSFLHGFLHGTKWGETVVALIKVMDLEELLARGGQRARALGSPVLISHTRLVSEVDPLSFFAAGEDLFTGQRSYWADQDRRVQLVGLGAARYVEANGTNRFSAVETEWQSLLDNALVEPRDTHMAAGPVLLGGFSFDPLKPKSKLWASYADASFQLPRHLLAVMDGELTLTFNVLLQPDESWQATAIQAADEQNKLMERAHRLTVKLHPASGKIREREPESYHRIVEKAAGHIREGALEKVVLARKMEVDMDHVISPGQVLKRLHDQQAHSFLFVFERGASCFIGASPERLVKREGNRLISTCLAGSIPRGNTPEEDEQLGQALLEDHKNRVEHAVVVHMIREAFESECTDVQIPEAPRLYKVRDIQHLYTPVVGKAGADTSLLRMVERLHPTPALGGYPQQQSVEMIREMEGFDRGWYAAPIGWFNHRGDGEFAVAIRSGLLHRERAVLFAGCGIVGDSDPDSEYEETWVKFRPMLSALGGISRDDR</sequence>
<dbReference type="GO" id="GO:0009234">
    <property type="term" value="P:menaquinone biosynthetic process"/>
    <property type="evidence" value="ECO:0007669"/>
    <property type="project" value="UniProtKB-UniRule"/>
</dbReference>
<evidence type="ECO:0000256" key="4">
    <source>
        <dbReference type="HAMAP-Rule" id="MF_01935"/>
    </source>
</evidence>
<comment type="pathway">
    <text evidence="4">Quinol/quinone metabolism; 1,4-dihydroxy-2-naphthoate biosynthesis; 1,4-dihydroxy-2-naphthoate from chorismate: step 1/7.</text>
</comment>
<comment type="cofactor">
    <cofactor evidence="4">
        <name>Mg(2+)</name>
        <dbReference type="ChEBI" id="CHEBI:18420"/>
    </cofactor>
</comment>
<reference evidence="6" key="2">
    <citation type="submission" date="2020-09" db="EMBL/GenBank/DDBJ databases">
        <authorList>
            <person name="Sun Q."/>
            <person name="Zhou Y."/>
        </authorList>
    </citation>
    <scope>NUCLEOTIDE SEQUENCE</scope>
    <source>
        <strain evidence="6">CGMCC 1.15179</strain>
    </source>
</reference>
<feature type="binding site" evidence="4">
    <location>
        <position position="336"/>
    </location>
    <ligand>
        <name>Mg(2+)</name>
        <dbReference type="ChEBI" id="CHEBI:18420"/>
    </ligand>
</feature>
<evidence type="ECO:0000313" key="6">
    <source>
        <dbReference type="EMBL" id="GGE25646.1"/>
    </source>
</evidence>
<dbReference type="SUPFAM" id="SSF56322">
    <property type="entry name" value="ADC synthase"/>
    <property type="match status" value="1"/>
</dbReference>
<dbReference type="GO" id="GO:0009697">
    <property type="term" value="P:salicylic acid biosynthetic process"/>
    <property type="evidence" value="ECO:0007669"/>
    <property type="project" value="TreeGrafter"/>
</dbReference>
<dbReference type="AlphaFoldDB" id="A0A8J2VIW7"/>
<dbReference type="InterPro" id="IPR005801">
    <property type="entry name" value="ADC_synthase"/>
</dbReference>
<comment type="function">
    <text evidence="4">Catalyzes the conversion of chorismate to isochorismate.</text>
</comment>
<dbReference type="GO" id="GO:0008909">
    <property type="term" value="F:isochorismate synthase activity"/>
    <property type="evidence" value="ECO:0007669"/>
    <property type="project" value="UniProtKB-UniRule"/>
</dbReference>
<dbReference type="InterPro" id="IPR004561">
    <property type="entry name" value="IsoChor_synthase"/>
</dbReference>
<reference evidence="6" key="1">
    <citation type="journal article" date="2014" name="Int. J. Syst. Evol. Microbiol.">
        <title>Complete genome sequence of Corynebacterium casei LMG S-19264T (=DSM 44701T), isolated from a smear-ripened cheese.</title>
        <authorList>
            <consortium name="US DOE Joint Genome Institute (JGI-PGF)"/>
            <person name="Walter F."/>
            <person name="Albersmeier A."/>
            <person name="Kalinowski J."/>
            <person name="Ruckert C."/>
        </authorList>
    </citation>
    <scope>NUCLEOTIDE SEQUENCE</scope>
    <source>
        <strain evidence="6">CGMCC 1.15179</strain>
    </source>
</reference>
<comment type="pathway">
    <text evidence="4">Quinol/quinone metabolism; menaquinone biosynthesis.</text>
</comment>
<feature type="binding site" evidence="4">
    <location>
        <position position="471"/>
    </location>
    <ligand>
        <name>Mg(2+)</name>
        <dbReference type="ChEBI" id="CHEBI:18420"/>
    </ligand>
</feature>
<feature type="active site" description="Proton acceptor" evidence="4">
    <location>
        <position position="243"/>
    </location>
</feature>
<dbReference type="UniPathway" id="UPA00079"/>
<dbReference type="HAMAP" id="MF_01935">
    <property type="entry name" value="MenF"/>
    <property type="match status" value="1"/>
</dbReference>
<evidence type="ECO:0000259" key="5">
    <source>
        <dbReference type="Pfam" id="PF00425"/>
    </source>
</evidence>
<comment type="catalytic activity">
    <reaction evidence="1 4">
        <text>chorismate = isochorismate</text>
        <dbReference type="Rhea" id="RHEA:18985"/>
        <dbReference type="ChEBI" id="CHEBI:29748"/>
        <dbReference type="ChEBI" id="CHEBI:29780"/>
        <dbReference type="EC" id="5.4.4.2"/>
    </reaction>
</comment>
<accession>A0A8J2VIW7</accession>
<comment type="similarity">
    <text evidence="2 4">Belongs to the isochorismate synthase family.</text>
</comment>
<keyword evidence="4" id="KW-0460">Magnesium</keyword>
<proteinExistence type="inferred from homology"/>
<keyword evidence="4" id="KW-0474">Menaquinone biosynthesis</keyword>
<keyword evidence="7" id="KW-1185">Reference proteome</keyword>
<dbReference type="NCBIfam" id="TIGR00543">
    <property type="entry name" value="isochor_syn"/>
    <property type="match status" value="1"/>
</dbReference>
<dbReference type="PANTHER" id="PTHR42839">
    <property type="entry name" value="ISOCHORISMATE SYNTHASE ENTC"/>
    <property type="match status" value="1"/>
</dbReference>